<comment type="caution">
    <text evidence="7">The sequence shown here is derived from an EMBL/GenBank/DDBJ whole genome shotgun (WGS) entry which is preliminary data.</text>
</comment>
<evidence type="ECO:0000256" key="5">
    <source>
        <dbReference type="ARBA" id="ARBA00022857"/>
    </source>
</evidence>
<accession>A0A9P3UIA0</accession>
<dbReference type="Pfam" id="PF00743">
    <property type="entry name" value="FMO-like"/>
    <property type="match status" value="1"/>
</dbReference>
<protein>
    <submittedName>
        <fullName evidence="7">L-lysine 6-monooxygenase (NADPH-requiring)</fullName>
    </submittedName>
</protein>
<name>A0A9P3UIA0_LYOSH</name>
<dbReference type="EMBL" id="BRPK01000001">
    <property type="protein sequence ID" value="GLB34118.1"/>
    <property type="molecule type" value="Genomic_DNA"/>
</dbReference>
<gene>
    <name evidence="7" type="ORF">LshimejAT787_0110020</name>
</gene>
<dbReference type="InterPro" id="IPR020946">
    <property type="entry name" value="Flavin_mOase-like"/>
</dbReference>
<dbReference type="SUPFAM" id="SSF51905">
    <property type="entry name" value="FAD/NAD(P)-binding domain"/>
    <property type="match status" value="2"/>
</dbReference>
<keyword evidence="6" id="KW-0560">Oxidoreductase</keyword>
<evidence type="ECO:0000256" key="2">
    <source>
        <dbReference type="ARBA" id="ARBA00009183"/>
    </source>
</evidence>
<evidence type="ECO:0000313" key="8">
    <source>
        <dbReference type="Proteomes" id="UP001063166"/>
    </source>
</evidence>
<dbReference type="FunFam" id="3.50.50.60:FF:000023">
    <property type="entry name" value="Dimethylaniline monooxygenase [N-oxide-forming]"/>
    <property type="match status" value="1"/>
</dbReference>
<dbReference type="PRINTS" id="PR00411">
    <property type="entry name" value="PNDRDTASEI"/>
</dbReference>
<organism evidence="7 8">
    <name type="scientific">Lyophyllum shimeji</name>
    <name type="common">Hon-shimeji</name>
    <name type="synonym">Tricholoma shimeji</name>
    <dbReference type="NCBI Taxonomy" id="47721"/>
    <lineage>
        <taxon>Eukaryota</taxon>
        <taxon>Fungi</taxon>
        <taxon>Dikarya</taxon>
        <taxon>Basidiomycota</taxon>
        <taxon>Agaricomycotina</taxon>
        <taxon>Agaricomycetes</taxon>
        <taxon>Agaricomycetidae</taxon>
        <taxon>Agaricales</taxon>
        <taxon>Tricholomatineae</taxon>
        <taxon>Lyophyllaceae</taxon>
        <taxon>Lyophyllum</taxon>
    </lineage>
</organism>
<keyword evidence="3" id="KW-0285">Flavoprotein</keyword>
<comment type="similarity">
    <text evidence="2">Belongs to the FMO family.</text>
</comment>
<reference evidence="7" key="1">
    <citation type="submission" date="2022-07" db="EMBL/GenBank/DDBJ databases">
        <title>The genome of Lyophyllum shimeji provides insight into the initial evolution of ectomycorrhizal fungal genome.</title>
        <authorList>
            <person name="Kobayashi Y."/>
            <person name="Shibata T."/>
            <person name="Hirakawa H."/>
            <person name="Shigenobu S."/>
            <person name="Nishiyama T."/>
            <person name="Yamada A."/>
            <person name="Hasebe M."/>
            <person name="Kawaguchi M."/>
        </authorList>
    </citation>
    <scope>NUCLEOTIDE SEQUENCE</scope>
    <source>
        <strain evidence="7">AT787</strain>
    </source>
</reference>
<evidence type="ECO:0000256" key="3">
    <source>
        <dbReference type="ARBA" id="ARBA00022630"/>
    </source>
</evidence>
<dbReference type="GO" id="GO:0004499">
    <property type="term" value="F:N,N-dimethylaniline monooxygenase activity"/>
    <property type="evidence" value="ECO:0007669"/>
    <property type="project" value="InterPro"/>
</dbReference>
<dbReference type="InterPro" id="IPR050982">
    <property type="entry name" value="Auxin_biosynth/cation_transpt"/>
</dbReference>
<evidence type="ECO:0000256" key="1">
    <source>
        <dbReference type="ARBA" id="ARBA00001974"/>
    </source>
</evidence>
<sequence>MPSDNFHVSASEWLDDFAASLQSANLEGVVSSFLPGGWLRDVLIFTWNNRSLDGQDKIRAYLQNTLAAVEIANVKLNDAPGLSPQQSSIHPEWIASGFTFTTAVAIGQGYFHLGKDASGAWKAQIVFMNMTDLKDHEELGPEPGLYGGHTLAWGDVLEERKKKIEENPHVIIVGAGQTGLNIAARFRQMNIPALVIEKNARVGDNWRKRYPTLTLHTPRTHHSFLYQPYPRNWPIFTPRDKLADWMENYAKSQDLVIWTNSRPLPTPAYDFKSKRWSVVIDRNGTHVTLYPAHIVLATGTLGKPRYPDMLNKDVFRGVTFHASEYAGGRPFAGKRVVVIGAGNTSADICQDLVVQGAQSVIMVQRSSTCVMSAKTLAATIFTAWPEGSPPEVADLKFFSWPLLLAKQMLSSREQDFWAADKEMHEGLLKAGLKLNMGSDGSGLASLVAERSGGYWIDVGCAELISAGKINMKQGVEPKSFTEDAIVFNDGSTLPADVVIFATGYDSIRDTAKDTFGEETIECTSHVWGLDEEGELRGCYRPSGHPGLWYGAGDFVNSRFSSKQMALMIKAVELGLVQF</sequence>
<evidence type="ECO:0000256" key="4">
    <source>
        <dbReference type="ARBA" id="ARBA00022827"/>
    </source>
</evidence>
<evidence type="ECO:0000256" key="6">
    <source>
        <dbReference type="ARBA" id="ARBA00023002"/>
    </source>
</evidence>
<evidence type="ECO:0000313" key="7">
    <source>
        <dbReference type="EMBL" id="GLB34118.1"/>
    </source>
</evidence>
<keyword evidence="5" id="KW-0521">NADP</keyword>
<dbReference type="PANTHER" id="PTHR43539">
    <property type="entry name" value="FLAVIN-BINDING MONOOXYGENASE-LIKE PROTEIN (AFU_ORTHOLOGUE AFUA_4G09220)"/>
    <property type="match status" value="1"/>
</dbReference>
<dbReference type="GO" id="GO:0050660">
    <property type="term" value="F:flavin adenine dinucleotide binding"/>
    <property type="evidence" value="ECO:0007669"/>
    <property type="project" value="InterPro"/>
</dbReference>
<dbReference type="OrthoDB" id="74360at2759"/>
<dbReference type="PANTHER" id="PTHR43539:SF68">
    <property type="entry name" value="FLAVIN-BINDING MONOOXYGENASE-LIKE PROTEIN (AFU_ORTHOLOGUE AFUA_4G09220)"/>
    <property type="match status" value="1"/>
</dbReference>
<dbReference type="Gene3D" id="3.50.50.60">
    <property type="entry name" value="FAD/NAD(P)-binding domain"/>
    <property type="match status" value="1"/>
</dbReference>
<comment type="cofactor">
    <cofactor evidence="1">
        <name>FAD</name>
        <dbReference type="ChEBI" id="CHEBI:57692"/>
    </cofactor>
</comment>
<dbReference type="GO" id="GO:0050661">
    <property type="term" value="F:NADP binding"/>
    <property type="evidence" value="ECO:0007669"/>
    <property type="project" value="InterPro"/>
</dbReference>
<dbReference type="InterPro" id="IPR036188">
    <property type="entry name" value="FAD/NAD-bd_sf"/>
</dbReference>
<dbReference type="AlphaFoldDB" id="A0A9P3UIA0"/>
<dbReference type="Proteomes" id="UP001063166">
    <property type="component" value="Unassembled WGS sequence"/>
</dbReference>
<keyword evidence="4" id="KW-0274">FAD</keyword>
<proteinExistence type="inferred from homology"/>
<keyword evidence="8" id="KW-1185">Reference proteome</keyword>